<keyword evidence="4" id="KW-1185">Reference proteome</keyword>
<dbReference type="GeneID" id="108999621"/>
<dbReference type="PANTHER" id="PTHR10353">
    <property type="entry name" value="GLYCOSYL HYDROLASE"/>
    <property type="match status" value="1"/>
</dbReference>
<gene>
    <name evidence="5" type="primary">LOC108999621</name>
</gene>
<organism evidence="4 5">
    <name type="scientific">Juglans regia</name>
    <name type="common">English walnut</name>
    <dbReference type="NCBI Taxonomy" id="51240"/>
    <lineage>
        <taxon>Eukaryota</taxon>
        <taxon>Viridiplantae</taxon>
        <taxon>Streptophyta</taxon>
        <taxon>Embryophyta</taxon>
        <taxon>Tracheophyta</taxon>
        <taxon>Spermatophyta</taxon>
        <taxon>Magnoliopsida</taxon>
        <taxon>eudicotyledons</taxon>
        <taxon>Gunneridae</taxon>
        <taxon>Pentapetalae</taxon>
        <taxon>rosids</taxon>
        <taxon>fabids</taxon>
        <taxon>Fagales</taxon>
        <taxon>Juglandaceae</taxon>
        <taxon>Juglans</taxon>
    </lineage>
</organism>
<evidence type="ECO:0000256" key="1">
    <source>
        <dbReference type="ARBA" id="ARBA00010838"/>
    </source>
</evidence>
<name>A0A6P9E0A1_JUGRE</name>
<dbReference type="OrthoDB" id="65569at2759"/>
<dbReference type="GO" id="GO:0008422">
    <property type="term" value="F:beta-glucosidase activity"/>
    <property type="evidence" value="ECO:0000318"/>
    <property type="project" value="GO_Central"/>
</dbReference>
<dbReference type="PANTHER" id="PTHR10353:SF318">
    <property type="entry name" value="BETA-GLUCOSIDASE 31-RELATED"/>
    <property type="match status" value="1"/>
</dbReference>
<dbReference type="InterPro" id="IPR001360">
    <property type="entry name" value="Glyco_hydro_1"/>
</dbReference>
<dbReference type="PRINTS" id="PR00131">
    <property type="entry name" value="GLHYDRLASE1"/>
</dbReference>
<accession>A0A6P9E0A1</accession>
<dbReference type="GO" id="GO:0005975">
    <property type="term" value="P:carbohydrate metabolic process"/>
    <property type="evidence" value="ECO:0007669"/>
    <property type="project" value="InterPro"/>
</dbReference>
<sequence>MAMKGCILIGLLVLVSSFANTINAEAITTSYGISTLNRTSFPEGFTFGAGSSDYQYEGATPLEDGKGESMWDYYVHKYPEKILDGSNGDVADDQYNRFKEDFVLLKDMNADAYRFSIAWTRLIPTGKISDGVNQKGIDHYNEVINDLLAKGLTPYVTLFHWHVPMALDDEYGGFLSQSIVEDFKDFAELCFKEFGDRVKHWTTLNEPHMFTNGGYAAGVLAPFRCSSWQNLNCTGGDSATEPYTVTHNLLLAHSATANLYKTKYQAEQKGVIGITLDCDWVVPYSQSEKDRAAALRDVDFRFGWYMEPLTKGRYPLSMRTLVGEKRLPRFSVNESELLIGSYDFIGLNYYTTNYVADKPEDNSLNKSYLTDPRVEKTGSRDGVLIGPQAGSSWLYVYPEGIYGLLVYTKTKYGDPEIYITENGNFLNLFQLLLHKVDGEFLYVPFNYLIKLNCNLLLGTDEVNNASIPLEEALMDTPRIEYHYKHLVQVHKAIGEGVKVRGYFAWTFLDDFEWFSGYTIRFGIHFIDYENGLKRYPKLSAFWFKNFLKK</sequence>
<dbReference type="KEGG" id="jre:108999621"/>
<dbReference type="Gene3D" id="3.20.20.80">
    <property type="entry name" value="Glycosidases"/>
    <property type="match status" value="1"/>
</dbReference>
<evidence type="ECO:0000313" key="5">
    <source>
        <dbReference type="RefSeq" id="XP_035541430.1"/>
    </source>
</evidence>
<dbReference type="GO" id="GO:0071472">
    <property type="term" value="P:cellular response to salt stress"/>
    <property type="evidence" value="ECO:0000318"/>
    <property type="project" value="GO_Central"/>
</dbReference>
<dbReference type="InParanoid" id="A0A6P9E0A1"/>
<evidence type="ECO:0000313" key="4">
    <source>
        <dbReference type="Proteomes" id="UP000235220"/>
    </source>
</evidence>
<dbReference type="Pfam" id="PF00232">
    <property type="entry name" value="Glyco_hydro_1"/>
    <property type="match status" value="2"/>
</dbReference>
<feature type="signal peptide" evidence="3">
    <location>
        <begin position="1"/>
        <end position="24"/>
    </location>
</feature>
<dbReference type="AlphaFoldDB" id="A0A6P9E0A1"/>
<protein>
    <submittedName>
        <fullName evidence="5">Beta-glucosidase 12-like isoform X1</fullName>
    </submittedName>
</protein>
<reference evidence="5" key="1">
    <citation type="submission" date="2025-08" db="UniProtKB">
        <authorList>
            <consortium name="RefSeq"/>
        </authorList>
    </citation>
    <scope>IDENTIFICATION</scope>
    <source>
        <tissue evidence="5">Leaves</tissue>
    </source>
</reference>
<keyword evidence="3" id="KW-0732">Signal</keyword>
<feature type="chain" id="PRO_5027873043" evidence="3">
    <location>
        <begin position="25"/>
        <end position="549"/>
    </location>
</feature>
<dbReference type="Proteomes" id="UP000235220">
    <property type="component" value="Chromosome 14"/>
</dbReference>
<dbReference type="GO" id="GO:0098542">
    <property type="term" value="P:defense response to other organism"/>
    <property type="evidence" value="ECO:0000318"/>
    <property type="project" value="GO_Central"/>
</dbReference>
<dbReference type="SUPFAM" id="SSF51445">
    <property type="entry name" value="(Trans)glycosidases"/>
    <property type="match status" value="1"/>
</dbReference>
<evidence type="ECO:0000256" key="2">
    <source>
        <dbReference type="RuleBase" id="RU003690"/>
    </source>
</evidence>
<dbReference type="InterPro" id="IPR017853">
    <property type="entry name" value="GH"/>
</dbReference>
<proteinExistence type="inferred from homology"/>
<dbReference type="GO" id="GO:0019762">
    <property type="term" value="P:glucosinolate catabolic process"/>
    <property type="evidence" value="ECO:0000318"/>
    <property type="project" value="GO_Central"/>
</dbReference>
<comment type="similarity">
    <text evidence="1 2">Belongs to the glycosyl hydrolase 1 family.</text>
</comment>
<evidence type="ECO:0000256" key="3">
    <source>
        <dbReference type="SAM" id="SignalP"/>
    </source>
</evidence>
<dbReference type="RefSeq" id="XP_035541430.1">
    <property type="nucleotide sequence ID" value="XM_035685537.1"/>
</dbReference>